<dbReference type="RefSeq" id="WP_046848699.1">
    <property type="nucleotide sequence ID" value="NZ_CBDIPD010000118.1"/>
</dbReference>
<reference evidence="2 4" key="3">
    <citation type="submission" date="2019-07" db="EMBL/GenBank/DDBJ databases">
        <title>Active sludge and wastewater microbial communities from Klosterneuburg, Austria.</title>
        <authorList>
            <person name="Wagner M."/>
        </authorList>
    </citation>
    <scope>NUCLEOTIDE SEQUENCE [LARGE SCALE GENOMIC DNA]</scope>
    <source>
        <strain evidence="2 4">Nm2</strain>
    </source>
</reference>
<evidence type="ECO:0000313" key="4">
    <source>
        <dbReference type="Proteomes" id="UP000324176"/>
    </source>
</evidence>
<evidence type="ECO:0000313" key="1">
    <source>
        <dbReference type="EMBL" id="AKH36596.1"/>
    </source>
</evidence>
<dbReference type="Proteomes" id="UP000034156">
    <property type="component" value="Chromosome"/>
</dbReference>
<evidence type="ECO:0000313" key="3">
    <source>
        <dbReference type="Proteomes" id="UP000034156"/>
    </source>
</evidence>
<dbReference type="PATRIC" id="fig|44574.3.peg.45"/>
<protein>
    <submittedName>
        <fullName evidence="1">Uncharacterized protein</fullName>
    </submittedName>
</protein>
<name>A0A0F7KAM8_9PROT</name>
<sequence>MITIDNNKCFKSNLVAELINLKQENPQPDVTTYAFSSDDQLLSIVVISTDQKENQRDTTIIPLHFYNVKRSLNDQWDEQ</sequence>
<organism evidence="1 3">
    <name type="scientific">Nitrosomonas communis</name>
    <dbReference type="NCBI Taxonomy" id="44574"/>
    <lineage>
        <taxon>Bacteria</taxon>
        <taxon>Pseudomonadati</taxon>
        <taxon>Pseudomonadota</taxon>
        <taxon>Betaproteobacteria</taxon>
        <taxon>Nitrosomonadales</taxon>
        <taxon>Nitrosomonadaceae</taxon>
        <taxon>Nitrosomonas</taxon>
    </lineage>
</organism>
<keyword evidence="3" id="KW-1185">Reference proteome</keyword>
<accession>A0A0F7KAM8</accession>
<gene>
    <name evidence="1" type="ORF">AAW31_00180</name>
    <name evidence="2" type="ORF">BCL69_103411</name>
</gene>
<dbReference type="EMBL" id="VNHT01000034">
    <property type="protein sequence ID" value="TYP86054.1"/>
    <property type="molecule type" value="Genomic_DNA"/>
</dbReference>
<evidence type="ECO:0000313" key="2">
    <source>
        <dbReference type="EMBL" id="TYP86054.1"/>
    </source>
</evidence>
<dbReference type="OrthoDB" id="9881513at2"/>
<dbReference type="AlphaFoldDB" id="A0A0F7KAM8"/>
<proteinExistence type="predicted"/>
<dbReference type="Proteomes" id="UP000324176">
    <property type="component" value="Unassembled WGS sequence"/>
</dbReference>
<dbReference type="KEGG" id="nco:AAW31_00180"/>
<reference evidence="1 3" key="2">
    <citation type="journal article" date="2016" name="Genome Announc.">
        <title>Genome Sequence of Nitrosomonas communis Strain Nm2, a Mesophilic Ammonia-Oxidizing Bacterium Isolated from Mediterranean Soil.</title>
        <authorList>
            <person name="Kozlowski J.A."/>
            <person name="Kits K.D."/>
            <person name="Stein L.Y."/>
        </authorList>
    </citation>
    <scope>NUCLEOTIDE SEQUENCE [LARGE SCALE GENOMIC DNA]</scope>
    <source>
        <strain evidence="1 3">Nm2</strain>
    </source>
</reference>
<dbReference type="EMBL" id="CP011451">
    <property type="protein sequence ID" value="AKH36596.1"/>
    <property type="molecule type" value="Genomic_DNA"/>
</dbReference>
<reference evidence="3" key="1">
    <citation type="submission" date="2015-05" db="EMBL/GenBank/DDBJ databases">
        <title>Draft genome of Nitrosomonas communis strain Nm2.</title>
        <authorList>
            <person name="Kozlowski J.A."/>
            <person name="Kits K.D."/>
            <person name="Stein L.Y."/>
        </authorList>
    </citation>
    <scope>NUCLEOTIDE SEQUENCE [LARGE SCALE GENOMIC DNA]</scope>
    <source>
        <strain evidence="3">Nm2</strain>
    </source>
</reference>